<dbReference type="SMART" id="SM00671">
    <property type="entry name" value="SEL1"/>
    <property type="match status" value="2"/>
</dbReference>
<dbReference type="Gene3D" id="1.25.40.10">
    <property type="entry name" value="Tetratricopeptide repeat domain"/>
    <property type="match status" value="1"/>
</dbReference>
<dbReference type="RefSeq" id="WP_066982933.1">
    <property type="nucleotide sequence ID" value="NZ_LUUI01000109.1"/>
</dbReference>
<evidence type="ECO:0000313" key="2">
    <source>
        <dbReference type="Proteomes" id="UP000078476"/>
    </source>
</evidence>
<dbReference type="SUPFAM" id="SSF81901">
    <property type="entry name" value="HCP-like"/>
    <property type="match status" value="1"/>
</dbReference>
<dbReference type="STRING" id="980561.A1359_10375"/>
<dbReference type="OrthoDB" id="9792653at2"/>
<accession>A0A177NA52</accession>
<dbReference type="PANTHER" id="PTHR11102:SF160">
    <property type="entry name" value="ERAD-ASSOCIATED E3 UBIQUITIN-PROTEIN LIGASE COMPONENT HRD3"/>
    <property type="match status" value="1"/>
</dbReference>
<dbReference type="InterPro" id="IPR006597">
    <property type="entry name" value="Sel1-like"/>
</dbReference>
<gene>
    <name evidence="1" type="ORF">A1359_10375</name>
</gene>
<evidence type="ECO:0000313" key="1">
    <source>
        <dbReference type="EMBL" id="OAI14474.1"/>
    </source>
</evidence>
<keyword evidence="2" id="KW-1185">Reference proteome</keyword>
<name>A0A177NA52_9GAMM</name>
<sequence length="161" mass="17547">MLLNLSRKKSASISLQAAMTLTEWSERTIRRRVADGSLQCVSDNTASNKTLIYLKSIEADLCIPLSADDIELLKAADAGDAPAQTDLALLFLIHGKAKSAAYWLELAAKQNFPDAMHWLGRCYLCGEGFVKDETLALMWIAKAASLGHPVAQAQVEALSRQ</sequence>
<dbReference type="Pfam" id="PF08238">
    <property type="entry name" value="Sel1"/>
    <property type="match status" value="2"/>
</dbReference>
<organism evidence="1 2">
    <name type="scientific">Methylomonas lenta</name>
    <dbReference type="NCBI Taxonomy" id="980561"/>
    <lineage>
        <taxon>Bacteria</taxon>
        <taxon>Pseudomonadati</taxon>
        <taxon>Pseudomonadota</taxon>
        <taxon>Gammaproteobacteria</taxon>
        <taxon>Methylococcales</taxon>
        <taxon>Methylococcaceae</taxon>
        <taxon>Methylomonas</taxon>
    </lineage>
</organism>
<dbReference type="EMBL" id="LUUI01000109">
    <property type="protein sequence ID" value="OAI14474.1"/>
    <property type="molecule type" value="Genomic_DNA"/>
</dbReference>
<dbReference type="InterPro" id="IPR011990">
    <property type="entry name" value="TPR-like_helical_dom_sf"/>
</dbReference>
<dbReference type="Proteomes" id="UP000078476">
    <property type="component" value="Unassembled WGS sequence"/>
</dbReference>
<dbReference type="AlphaFoldDB" id="A0A177NA52"/>
<reference evidence="1 2" key="1">
    <citation type="submission" date="2016-03" db="EMBL/GenBank/DDBJ databases">
        <authorList>
            <person name="Ploux O."/>
        </authorList>
    </citation>
    <scope>NUCLEOTIDE SEQUENCE [LARGE SCALE GENOMIC DNA]</scope>
    <source>
        <strain evidence="1 2">R-45370</strain>
    </source>
</reference>
<proteinExistence type="predicted"/>
<protein>
    <recommendedName>
        <fullName evidence="3">Sel1 repeat-containing protein</fullName>
    </recommendedName>
</protein>
<evidence type="ECO:0008006" key="3">
    <source>
        <dbReference type="Google" id="ProtNLM"/>
    </source>
</evidence>
<comment type="caution">
    <text evidence="1">The sequence shown here is derived from an EMBL/GenBank/DDBJ whole genome shotgun (WGS) entry which is preliminary data.</text>
</comment>
<dbReference type="PANTHER" id="PTHR11102">
    <property type="entry name" value="SEL-1-LIKE PROTEIN"/>
    <property type="match status" value="1"/>
</dbReference>
<dbReference type="InterPro" id="IPR050767">
    <property type="entry name" value="Sel1_AlgK"/>
</dbReference>